<reference evidence="2 3" key="1">
    <citation type="journal article" date="2017" name="Int. J. Syst. Evol. Microbiol.">
        <title>Marinicauda algicola sp. nov., isolated from a marine red alga Rhodosorus marinus.</title>
        <authorList>
            <person name="Jeong S.E."/>
            <person name="Jeon S.H."/>
            <person name="Chun B.H."/>
            <person name="Kim D.W."/>
            <person name="Jeon C.O."/>
        </authorList>
    </citation>
    <scope>NUCLEOTIDE SEQUENCE [LARGE SCALE GENOMIC DNA]</scope>
    <source>
        <strain evidence="2 3">JCM 31718</strain>
    </source>
</reference>
<dbReference type="Proteomes" id="UP000308054">
    <property type="component" value="Unassembled WGS sequence"/>
</dbReference>
<gene>
    <name evidence="2" type="ORF">E5163_03755</name>
</gene>
<protein>
    <recommendedName>
        <fullName evidence="1">Phytase-like domain-containing protein</fullName>
    </recommendedName>
</protein>
<dbReference type="Pfam" id="PF13449">
    <property type="entry name" value="Phytase-like"/>
    <property type="match status" value="1"/>
</dbReference>
<dbReference type="EMBL" id="SRXW01000001">
    <property type="protein sequence ID" value="TGY90247.1"/>
    <property type="molecule type" value="Genomic_DNA"/>
</dbReference>
<organism evidence="2 3">
    <name type="scientific">Marinicauda algicola</name>
    <dbReference type="NCBI Taxonomy" id="2029849"/>
    <lineage>
        <taxon>Bacteria</taxon>
        <taxon>Pseudomonadati</taxon>
        <taxon>Pseudomonadota</taxon>
        <taxon>Alphaproteobacteria</taxon>
        <taxon>Maricaulales</taxon>
        <taxon>Maricaulaceae</taxon>
        <taxon>Marinicauda</taxon>
    </lineage>
</organism>
<keyword evidence="3" id="KW-1185">Reference proteome</keyword>
<proteinExistence type="predicted"/>
<evidence type="ECO:0000259" key="1">
    <source>
        <dbReference type="Pfam" id="PF13449"/>
    </source>
</evidence>
<dbReference type="InterPro" id="IPR014567">
    <property type="entry name" value="UCP031900"/>
</dbReference>
<dbReference type="PROSITE" id="PS51257">
    <property type="entry name" value="PROKAR_LIPOPROTEIN"/>
    <property type="match status" value="1"/>
</dbReference>
<evidence type="ECO:0000313" key="3">
    <source>
        <dbReference type="Proteomes" id="UP000308054"/>
    </source>
</evidence>
<evidence type="ECO:0000313" key="2">
    <source>
        <dbReference type="EMBL" id="TGY90247.1"/>
    </source>
</evidence>
<sequence>MLLRPLTLALLGLTLTACGEREAQELQLEITPVVLFPDDPGRRNIGALSYAGGIEIASPARAFGGWSAIEVSPDGERLLAISDGGYWLTARLVHDAEGELTGLAGARLAPMLGREGEPVEGDHADAEGLAPLGEGRYAVSFEREHRVLVYTIGEDWSGIETAEPEPFNTPPGLNRLRENGGIEALAPAGDGIWAAVEYPIVEGQPHTVWRITADDAVAHSVRLTDGFGLTGLARAGEDELIAIQRFWSRQIGNRIRISRLGEEDLRVSGTYSAAEGPELLAEFEPDMTVDNIEGAAIAEIAGEPRLFLISDDNYNADQRTLLLSFRLIETE</sequence>
<dbReference type="RefSeq" id="WP_135994745.1">
    <property type="nucleotide sequence ID" value="NZ_CP071057.1"/>
</dbReference>
<name>A0A4S2H3Q2_9PROT</name>
<dbReference type="OrthoDB" id="9798693at2"/>
<dbReference type="AlphaFoldDB" id="A0A4S2H3Q2"/>
<dbReference type="PIRSF" id="PIRSF031900">
    <property type="entry name" value="UCP031900"/>
    <property type="match status" value="1"/>
</dbReference>
<comment type="caution">
    <text evidence="2">The sequence shown here is derived from an EMBL/GenBank/DDBJ whole genome shotgun (WGS) entry which is preliminary data.</text>
</comment>
<feature type="domain" description="Phytase-like" evidence="1">
    <location>
        <begin position="62"/>
        <end position="314"/>
    </location>
</feature>
<accession>A0A4S2H3Q2</accession>
<dbReference type="InterPro" id="IPR027372">
    <property type="entry name" value="Phytase-like_dom"/>
</dbReference>